<dbReference type="SUPFAM" id="SSF55073">
    <property type="entry name" value="Nucleotide cyclase"/>
    <property type="match status" value="1"/>
</dbReference>
<dbReference type="SUPFAM" id="SSF109604">
    <property type="entry name" value="HD-domain/PDEase-like"/>
    <property type="match status" value="1"/>
</dbReference>
<proteinExistence type="predicted"/>
<dbReference type="PROSITE" id="PS50125">
    <property type="entry name" value="GUANYLATE_CYCLASE_2"/>
    <property type="match status" value="1"/>
</dbReference>
<dbReference type="GO" id="GO:0004016">
    <property type="term" value="F:adenylate cyclase activity"/>
    <property type="evidence" value="ECO:0007669"/>
    <property type="project" value="TreeGrafter"/>
</dbReference>
<dbReference type="GO" id="GO:0001653">
    <property type="term" value="F:peptide receptor activity"/>
    <property type="evidence" value="ECO:0007669"/>
    <property type="project" value="TreeGrafter"/>
</dbReference>
<dbReference type="Gene3D" id="1.10.1300.10">
    <property type="entry name" value="3'5'-cyclic nucleotide phosphodiesterase, catalytic domain"/>
    <property type="match status" value="1"/>
</dbReference>
<dbReference type="InterPro" id="IPR002073">
    <property type="entry name" value="PDEase_catalytic_dom"/>
</dbReference>
<sequence length="1170" mass="131775">MTINRTPDKFVLLLAFAEIGVHRVHLQTDCNKHIPVNQRQRIIIIMMNDDNDHSWSVDGGESSDGDNHRPYGMDSIEQEKAEEAAVAEITKRETRGVQMWRVFTIFTLVAVSVAVSTITFRLLQNKDVDEFEDSYAFFAAAIQNAIETHIEDVFSAGELVSVQVTKAAMEKNESFPFVSVDLYEIIGSQARKMSGVDQIIWGPVVDADQYDAWTIYSAENIGWYKASVELYMAEPEEDEEDDRRLEEYDFSDTNYEISSPAEGQDVGPGPWAPIWQVSPPPPSSSAINLDMYAYGTKALDDAVDAFRMGLMTQVIDAESENKDSPRSVVVEPVFEHLLDDETAPIVGHIYSLFTWETYFSSLLPEGVNGFLAVLKNSCGQSFTYALNGKSVEFMGVGDMHDTNYDHMETVIPFHDDEASDQEELTGVAGHCLYYVSIYPTKDFAQKYNSSDPVQATTTLVFAFAFMITAFLMFDCFVVRRNRKLLIAMTRTNAIVSNLFPSTVRDRIFAQAKHENDEKKGLNGKSRLKTFLSDGNDGNDEMDENDHFLYKTKPIADLFPETTILFADLAGFTAWSSMREPTQVFILLETIYKAMDDIAKARRVFKVETVGDCYVAVTGLPDPRKDHAVAMCRFASDCVQKMDALTRKLEVILGPDTTDLQMRVGLHSGPVTAGVLRGERSRFQLFGDTMNTASRMESNGLPGKIHISQETARLLIAAGKEHWVVPREEKVVAKGKGELQTYWLVTTKASNHAQSDTASSETETSGEVGGTMLHNTTCEMPTPLMDEKTERLVKWNVEVLAALLKKVISHRSDLVDTQESTQKTSFSKLTTTPLDEVQEIIRMPVFKGCSVAEIKEEDLGSAVVEQLQEYVSAIASMYQNNPFHNFEHASHVTMSVVKLLSRIVAPDVDAVNSDLDSTLHDYTYGITSDPLTQFACVFSALIHDVDHPGVPNTQLVAENPQLARFYKEKSVAEQNSVDLSWELLQDNNFKDLRLAICPTEHDRVRFRQLVVNSVMATDIMDKDLKNLRNMRWDKAFAAQNAEESMKDAVDRKATIVIEHLIQASDVAHTMQHWHIYTKWNQRLFEEMYSAYIQGRSATDPSENWYKGEIGFFDFYIIPLAKKLRECGVFGVSSDEYLNYAEKNRHEWEARGIEVVANMVVAVHKKFGTKSR</sequence>
<dbReference type="PROSITE" id="PS51845">
    <property type="entry name" value="PDEASE_I_2"/>
    <property type="match status" value="1"/>
</dbReference>
<feature type="region of interest" description="Disordered" evidence="7">
    <location>
        <begin position="750"/>
        <end position="771"/>
    </location>
</feature>
<dbReference type="InterPro" id="IPR029787">
    <property type="entry name" value="Nucleotide_cyclase"/>
</dbReference>
<organism evidence="11 12">
    <name type="scientific">Fistulifera solaris</name>
    <name type="common">Oleaginous diatom</name>
    <dbReference type="NCBI Taxonomy" id="1519565"/>
    <lineage>
        <taxon>Eukaryota</taxon>
        <taxon>Sar</taxon>
        <taxon>Stramenopiles</taxon>
        <taxon>Ochrophyta</taxon>
        <taxon>Bacillariophyta</taxon>
        <taxon>Bacillariophyceae</taxon>
        <taxon>Bacillariophycidae</taxon>
        <taxon>Naviculales</taxon>
        <taxon>Naviculaceae</taxon>
        <taxon>Fistulifera</taxon>
    </lineage>
</organism>
<dbReference type="PANTHER" id="PTHR11920">
    <property type="entry name" value="GUANYLYL CYCLASE"/>
    <property type="match status" value="1"/>
</dbReference>
<dbReference type="AlphaFoldDB" id="A0A1Z5JK94"/>
<evidence type="ECO:0000256" key="3">
    <source>
        <dbReference type="ARBA" id="ARBA00022741"/>
    </source>
</evidence>
<dbReference type="GO" id="GO:0007168">
    <property type="term" value="P:receptor guanylyl cyclase signaling pathway"/>
    <property type="evidence" value="ECO:0007669"/>
    <property type="project" value="TreeGrafter"/>
</dbReference>
<dbReference type="Gene3D" id="3.30.70.1230">
    <property type="entry name" value="Nucleotide cyclase"/>
    <property type="match status" value="1"/>
</dbReference>
<evidence type="ECO:0000256" key="4">
    <source>
        <dbReference type="ARBA" id="ARBA00022989"/>
    </source>
</evidence>
<feature type="transmembrane region" description="Helical" evidence="8">
    <location>
        <begin position="102"/>
        <end position="123"/>
    </location>
</feature>
<dbReference type="Pfam" id="PF00211">
    <property type="entry name" value="Guanylate_cyc"/>
    <property type="match status" value="1"/>
</dbReference>
<accession>A0A1Z5JK94</accession>
<evidence type="ECO:0000256" key="1">
    <source>
        <dbReference type="ARBA" id="ARBA00004370"/>
    </source>
</evidence>
<evidence type="ECO:0000256" key="7">
    <source>
        <dbReference type="SAM" id="MobiDB-lite"/>
    </source>
</evidence>
<keyword evidence="2 8" id="KW-0812">Transmembrane</keyword>
<evidence type="ECO:0000313" key="12">
    <source>
        <dbReference type="Proteomes" id="UP000198406"/>
    </source>
</evidence>
<reference evidence="11 12" key="1">
    <citation type="journal article" date="2015" name="Plant Cell">
        <title>Oil accumulation by the oleaginous diatom Fistulifera solaris as revealed by the genome and transcriptome.</title>
        <authorList>
            <person name="Tanaka T."/>
            <person name="Maeda Y."/>
            <person name="Veluchamy A."/>
            <person name="Tanaka M."/>
            <person name="Abida H."/>
            <person name="Marechal E."/>
            <person name="Bowler C."/>
            <person name="Muto M."/>
            <person name="Sunaga Y."/>
            <person name="Tanaka M."/>
            <person name="Yoshino T."/>
            <person name="Taniguchi T."/>
            <person name="Fukuda Y."/>
            <person name="Nemoto M."/>
            <person name="Matsumoto M."/>
            <person name="Wong P.S."/>
            <person name="Aburatani S."/>
            <person name="Fujibuchi W."/>
        </authorList>
    </citation>
    <scope>NUCLEOTIDE SEQUENCE [LARGE SCALE GENOMIC DNA]</scope>
    <source>
        <strain evidence="11 12">JPCC DA0580</strain>
    </source>
</reference>
<evidence type="ECO:0000313" key="11">
    <source>
        <dbReference type="EMBL" id="GAX14201.1"/>
    </source>
</evidence>
<evidence type="ECO:0008006" key="13">
    <source>
        <dbReference type="Google" id="ProtNLM"/>
    </source>
</evidence>
<dbReference type="InterPro" id="IPR036971">
    <property type="entry name" value="PDEase_catalytic_dom_sf"/>
</dbReference>
<dbReference type="InParanoid" id="A0A1Z5JK94"/>
<dbReference type="OrthoDB" id="432756at2759"/>
<keyword evidence="12" id="KW-1185">Reference proteome</keyword>
<dbReference type="GO" id="GO:0000166">
    <property type="term" value="F:nucleotide binding"/>
    <property type="evidence" value="ECO:0007669"/>
    <property type="project" value="UniProtKB-KW"/>
</dbReference>
<dbReference type="Pfam" id="PF00233">
    <property type="entry name" value="PDEase_I"/>
    <property type="match status" value="1"/>
</dbReference>
<evidence type="ECO:0000256" key="8">
    <source>
        <dbReference type="SAM" id="Phobius"/>
    </source>
</evidence>
<dbReference type="GO" id="GO:0004383">
    <property type="term" value="F:guanylate cyclase activity"/>
    <property type="evidence" value="ECO:0007669"/>
    <property type="project" value="TreeGrafter"/>
</dbReference>
<dbReference type="SMART" id="SM00044">
    <property type="entry name" value="CYCc"/>
    <property type="match status" value="1"/>
</dbReference>
<feature type="domain" description="PDEase" evidence="10">
    <location>
        <begin position="795"/>
        <end position="1018"/>
    </location>
</feature>
<evidence type="ECO:0000259" key="9">
    <source>
        <dbReference type="PROSITE" id="PS50125"/>
    </source>
</evidence>
<protein>
    <recommendedName>
        <fullName evidence="13">Phosphodiesterase</fullName>
    </recommendedName>
</protein>
<keyword evidence="4 8" id="KW-1133">Transmembrane helix</keyword>
<keyword evidence="6" id="KW-0456">Lyase</keyword>
<feature type="domain" description="Guanylate cyclase" evidence="9">
    <location>
        <begin position="562"/>
        <end position="696"/>
    </location>
</feature>
<evidence type="ECO:0000256" key="6">
    <source>
        <dbReference type="ARBA" id="ARBA00023239"/>
    </source>
</evidence>
<dbReference type="PANTHER" id="PTHR11920:SF335">
    <property type="entry name" value="GUANYLATE CYCLASE"/>
    <property type="match status" value="1"/>
</dbReference>
<dbReference type="InterPro" id="IPR001054">
    <property type="entry name" value="A/G_cyclase"/>
</dbReference>
<dbReference type="GO" id="GO:0004114">
    <property type="term" value="F:3',5'-cyclic-nucleotide phosphodiesterase activity"/>
    <property type="evidence" value="ECO:0007669"/>
    <property type="project" value="InterPro"/>
</dbReference>
<keyword evidence="5 8" id="KW-0472">Membrane</keyword>
<dbReference type="GO" id="GO:0035556">
    <property type="term" value="P:intracellular signal transduction"/>
    <property type="evidence" value="ECO:0007669"/>
    <property type="project" value="InterPro"/>
</dbReference>
<dbReference type="CDD" id="cd07302">
    <property type="entry name" value="CHD"/>
    <property type="match status" value="1"/>
</dbReference>
<name>A0A1Z5JK94_FISSO</name>
<gene>
    <name evidence="11" type="ORF">FisN_20Hu176</name>
</gene>
<comment type="caution">
    <text evidence="11">The sequence shown here is derived from an EMBL/GenBank/DDBJ whole genome shotgun (WGS) entry which is preliminary data.</text>
</comment>
<dbReference type="EMBL" id="BDSP01000076">
    <property type="protein sequence ID" value="GAX14201.1"/>
    <property type="molecule type" value="Genomic_DNA"/>
</dbReference>
<evidence type="ECO:0000256" key="2">
    <source>
        <dbReference type="ARBA" id="ARBA00022692"/>
    </source>
</evidence>
<dbReference type="SMART" id="SM00471">
    <property type="entry name" value="HDc"/>
    <property type="match status" value="1"/>
</dbReference>
<dbReference type="GO" id="GO:0005886">
    <property type="term" value="C:plasma membrane"/>
    <property type="evidence" value="ECO:0007669"/>
    <property type="project" value="TreeGrafter"/>
</dbReference>
<comment type="subcellular location">
    <subcellularLocation>
        <location evidence="1">Membrane</location>
    </subcellularLocation>
</comment>
<dbReference type="InterPro" id="IPR050401">
    <property type="entry name" value="Cyclic_nucleotide_synthase"/>
</dbReference>
<keyword evidence="3" id="KW-0547">Nucleotide-binding</keyword>
<feature type="compositionally biased region" description="Polar residues" evidence="7">
    <location>
        <begin position="750"/>
        <end position="764"/>
    </location>
</feature>
<evidence type="ECO:0000256" key="5">
    <source>
        <dbReference type="ARBA" id="ARBA00023136"/>
    </source>
</evidence>
<evidence type="ECO:0000259" key="10">
    <source>
        <dbReference type="PROSITE" id="PS51845"/>
    </source>
</evidence>
<dbReference type="Proteomes" id="UP000198406">
    <property type="component" value="Unassembled WGS sequence"/>
</dbReference>
<dbReference type="InterPro" id="IPR003607">
    <property type="entry name" value="HD/PDEase_dom"/>
</dbReference>